<reference evidence="11 12" key="1">
    <citation type="submission" date="2015-11" db="EMBL/GenBank/DDBJ databases">
        <title>The genome of Debaryomyces fabryi.</title>
        <authorList>
            <person name="Tafer H."/>
            <person name="Lopandic K."/>
        </authorList>
    </citation>
    <scope>NUCLEOTIDE SEQUENCE [LARGE SCALE GENOMIC DNA]</scope>
    <source>
        <strain evidence="11 12">CBS 789</strain>
    </source>
</reference>
<feature type="transmembrane region" description="Helical" evidence="9">
    <location>
        <begin position="75"/>
        <end position="104"/>
    </location>
</feature>
<feature type="domain" description="Potassium channel" evidence="10">
    <location>
        <begin position="377"/>
        <end position="449"/>
    </location>
</feature>
<dbReference type="SUPFAM" id="SSF81324">
    <property type="entry name" value="Voltage-gated potassium channels"/>
    <property type="match status" value="2"/>
</dbReference>
<dbReference type="AlphaFoldDB" id="A0A0V1Q0T6"/>
<feature type="transmembrane region" description="Helical" evidence="9">
    <location>
        <begin position="124"/>
        <end position="145"/>
    </location>
</feature>
<evidence type="ECO:0000256" key="3">
    <source>
        <dbReference type="ARBA" id="ARBA00022692"/>
    </source>
</evidence>
<comment type="subcellular location">
    <subcellularLocation>
        <location evidence="1">Membrane</location>
        <topology evidence="1">Multi-pass membrane protein</topology>
    </subcellularLocation>
</comment>
<keyword evidence="7 8" id="KW-0407">Ion channel</keyword>
<organism evidence="11 12">
    <name type="scientific">Debaryomyces fabryi</name>
    <dbReference type="NCBI Taxonomy" id="58627"/>
    <lineage>
        <taxon>Eukaryota</taxon>
        <taxon>Fungi</taxon>
        <taxon>Dikarya</taxon>
        <taxon>Ascomycota</taxon>
        <taxon>Saccharomycotina</taxon>
        <taxon>Pichiomycetes</taxon>
        <taxon>Debaryomycetaceae</taxon>
        <taxon>Debaryomyces</taxon>
    </lineage>
</organism>
<evidence type="ECO:0000256" key="9">
    <source>
        <dbReference type="SAM" id="Phobius"/>
    </source>
</evidence>
<evidence type="ECO:0000256" key="2">
    <source>
        <dbReference type="ARBA" id="ARBA00022448"/>
    </source>
</evidence>
<feature type="transmembrane region" description="Helical" evidence="9">
    <location>
        <begin position="368"/>
        <end position="390"/>
    </location>
</feature>
<evidence type="ECO:0000256" key="8">
    <source>
        <dbReference type="RuleBase" id="RU003857"/>
    </source>
</evidence>
<dbReference type="GO" id="GO:0030322">
    <property type="term" value="P:stabilization of membrane potential"/>
    <property type="evidence" value="ECO:0007669"/>
    <property type="project" value="TreeGrafter"/>
</dbReference>
<comment type="similarity">
    <text evidence="8">Belongs to the two pore domain potassium channel (TC 1.A.1.8) family.</text>
</comment>
<dbReference type="InterPro" id="IPR013099">
    <property type="entry name" value="K_chnl_dom"/>
</dbReference>
<comment type="caution">
    <text evidence="11">The sequence shown here is derived from an EMBL/GenBank/DDBJ whole genome shotgun (WGS) entry which is preliminary data.</text>
</comment>
<dbReference type="PANTHER" id="PTHR11003:SF342">
    <property type="entry name" value="OUTWARD-RECTIFIER POTASSIUM CHANNEL TOK1"/>
    <property type="match status" value="1"/>
</dbReference>
<dbReference type="PRINTS" id="PR01333">
    <property type="entry name" value="2POREKCHANEL"/>
</dbReference>
<feature type="transmembrane region" description="Helical" evidence="9">
    <location>
        <begin position="235"/>
        <end position="257"/>
    </location>
</feature>
<keyword evidence="5 8" id="KW-0406">Ion transport</keyword>
<dbReference type="Gene3D" id="1.10.287.70">
    <property type="match status" value="2"/>
</dbReference>
<dbReference type="GO" id="GO:0015271">
    <property type="term" value="F:outward rectifier potassium channel activity"/>
    <property type="evidence" value="ECO:0007669"/>
    <property type="project" value="TreeGrafter"/>
</dbReference>
<accession>A0A0V1Q0T6</accession>
<evidence type="ECO:0000256" key="7">
    <source>
        <dbReference type="ARBA" id="ARBA00023303"/>
    </source>
</evidence>
<feature type="domain" description="Potassium channel" evidence="10">
    <location>
        <begin position="244"/>
        <end position="314"/>
    </location>
</feature>
<name>A0A0V1Q0T6_9ASCO</name>
<sequence>MDRSINKKENGIFNNLGRRTKYQRKILPLIFDGYESQNKNIEVVENEALYLKQSLIVPINRITNLSLNPGDPYFLIWYFISSYFPLICACLGPLANMVSVIALIVHWRIEIENNQFVSDQKYLLVLNSLSLALGIIGNLSLLMNFSKTVKYLIAQFISITCWLVAGTLLLVVVIQTDKSFKGHSPHFRPSEGFWFGVFTTFFYYCCSIILIINFIGYKLKKYPPSFNLDYKQRTLMLYTICFSIWLTIGAVVIGHLIPHLNYGSSLYFCIVSALTIGLGDILPHSPGAKIFVLVFSFIGVIIMVLIITMIRQVILSSDGPTVFWHLVEKQRVKEILYLNNNSIHLDEKESFYKMQSIRKKAKLIQRNVSLLLSIVIFFIMWFGGATVFFFCEGWSYIDAFYFCFLCLITIGYGDFAPKSSLGRVFFVSWGIAAVPLMTIIVSNVGDRLYEFADNTSYFISKWFNKEYYGYLNAKKDPTNIKVNSKVGSDGREESIVVVGESQELNIPNRATSQDIVRTNSIDKIGSFEESILDNSQDQKNNEQLVMLMAERKRFIINIVLTLDRLKPLILDALESPLKSYEHREWSDVLFETDKNKSGTMIVEPKMDMLVLVSPENILHSWIGDSSPLRLPLNEPRYLIMNIIENLENHLHDINVRYLDRYEILLK</sequence>
<feature type="transmembrane region" description="Helical" evidence="9">
    <location>
        <begin position="151"/>
        <end position="173"/>
    </location>
</feature>
<evidence type="ECO:0000313" key="12">
    <source>
        <dbReference type="Proteomes" id="UP000054251"/>
    </source>
</evidence>
<feature type="transmembrane region" description="Helical" evidence="9">
    <location>
        <begin position="396"/>
        <end position="412"/>
    </location>
</feature>
<protein>
    <recommendedName>
        <fullName evidence="10">Potassium channel domain-containing protein</fullName>
    </recommendedName>
</protein>
<feature type="transmembrane region" description="Helical" evidence="9">
    <location>
        <begin position="424"/>
        <end position="445"/>
    </location>
</feature>
<dbReference type="EMBL" id="LMYN01000036">
    <property type="protein sequence ID" value="KSA02054.1"/>
    <property type="molecule type" value="Genomic_DNA"/>
</dbReference>
<dbReference type="GO" id="GO:0005886">
    <property type="term" value="C:plasma membrane"/>
    <property type="evidence" value="ECO:0007669"/>
    <property type="project" value="TreeGrafter"/>
</dbReference>
<feature type="transmembrane region" description="Helical" evidence="9">
    <location>
        <begin position="288"/>
        <end position="310"/>
    </location>
</feature>
<keyword evidence="4 9" id="KW-1133">Transmembrane helix</keyword>
<evidence type="ECO:0000259" key="10">
    <source>
        <dbReference type="Pfam" id="PF07885"/>
    </source>
</evidence>
<dbReference type="GO" id="GO:0022841">
    <property type="term" value="F:potassium ion leak channel activity"/>
    <property type="evidence" value="ECO:0007669"/>
    <property type="project" value="TreeGrafter"/>
</dbReference>
<dbReference type="OrthoDB" id="297496at2759"/>
<feature type="transmembrane region" description="Helical" evidence="9">
    <location>
        <begin position="193"/>
        <end position="215"/>
    </location>
</feature>
<dbReference type="PANTHER" id="PTHR11003">
    <property type="entry name" value="POTASSIUM CHANNEL, SUBFAMILY K"/>
    <property type="match status" value="1"/>
</dbReference>
<dbReference type="InterPro" id="IPR003280">
    <property type="entry name" value="2pore_dom_K_chnl"/>
</dbReference>
<evidence type="ECO:0000313" key="11">
    <source>
        <dbReference type="EMBL" id="KSA02054.1"/>
    </source>
</evidence>
<proteinExistence type="inferred from homology"/>
<evidence type="ECO:0000256" key="5">
    <source>
        <dbReference type="ARBA" id="ARBA00023065"/>
    </source>
</evidence>
<keyword evidence="2 8" id="KW-0813">Transport</keyword>
<dbReference type="Pfam" id="PF07885">
    <property type="entry name" value="Ion_trans_2"/>
    <property type="match status" value="2"/>
</dbReference>
<evidence type="ECO:0000256" key="4">
    <source>
        <dbReference type="ARBA" id="ARBA00022989"/>
    </source>
</evidence>
<keyword evidence="3 8" id="KW-0812">Transmembrane</keyword>
<dbReference type="RefSeq" id="XP_015468156.1">
    <property type="nucleotide sequence ID" value="XM_015611026.1"/>
</dbReference>
<gene>
    <name evidence="11" type="ORF">AC631_02196</name>
</gene>
<dbReference type="GeneID" id="26839205"/>
<dbReference type="Proteomes" id="UP000054251">
    <property type="component" value="Unassembled WGS sequence"/>
</dbReference>
<keyword evidence="6 9" id="KW-0472">Membrane</keyword>
<keyword evidence="12" id="KW-1185">Reference proteome</keyword>
<evidence type="ECO:0000256" key="1">
    <source>
        <dbReference type="ARBA" id="ARBA00004141"/>
    </source>
</evidence>
<evidence type="ECO:0000256" key="6">
    <source>
        <dbReference type="ARBA" id="ARBA00023136"/>
    </source>
</evidence>